<dbReference type="AlphaFoldDB" id="A0A210QZF2"/>
<feature type="compositionally biased region" description="Polar residues" evidence="6">
    <location>
        <begin position="209"/>
        <end position="236"/>
    </location>
</feature>
<dbReference type="InterPro" id="IPR036236">
    <property type="entry name" value="Znf_C2H2_sf"/>
</dbReference>
<comment type="caution">
    <text evidence="8">The sequence shown here is derived from an EMBL/GenBank/DDBJ whole genome shotgun (WGS) entry which is preliminary data.</text>
</comment>
<sequence length="830" mass="91064">MGSLNMAEISVDAHSGFMTIHSRHKLDVNQSKIIGAVAILLVEPTNTSDSSTAAGVNPASTFTRNAHKDDVIDIDDPCSGGTGRATLIVPSSVSLISSPCGWMGNERLAKVATGHNFENNSHSTSPEHRLRNTAHANQASSLNNTKETIHERNVDQESVQYLYSSSDKSRQRPYDQSKSKQTDYKSPSGEDMPTRNVSVIDLTDLAGRQPQNKQDAQPTVTAPSGNTYRRQGSSNTFLRPVREPRASSQTKVTQLVHAPRVSSPFLSRVNFHLQRRKYRNTKISKLVQQPPSQRANDAKCCACGDVLTSFADNQSHSTKHNLPNQCVVCGITLPATSNLRRHFLGHIHNIAFTCPFCPAMYRRKDNLTSHLFQKHNINSMQRRAQQLLTRLGKVPKPIQEIEGTHQTPASHHDLHGSQGFIEVPGDSTSDSGNTSVIPVLSTSSNDSTENTMHPPMETDVPSDIPQVVSRIPDPNSDSEVCHPLVQPNDSPIQIKEEPEGYFDGQDVHQTNTIPGNQQTEGDTTDPVALYSAGGTQASNDVPTTEGVNPLSSNSILNYSCSTCDVKFPQLEKLQHHVSAFHSDEMSTEMAGSGIHTSMSNENIHVTTADPIVANDSVEGQALYLYNDSHGSGLDDETIRMALGSRSTQLEEVIDIENLSDMRSFQHTESTPIQQAGYSGTRSGDILSKATEFLGNIYPSYFPPSYESSPSNSLNKSFDMDASNTGFTGRKKISKGNNKCLICGMLLTSWEAIMEHGDQHNNVLPTDYGTGKRFPCVVCQTVLSTRDSLRRHAVNHMGVQHFCTMCSAVYSRRDNLLKHMRDTHGIQPPRA</sequence>
<keyword evidence="9" id="KW-1185">Reference proteome</keyword>
<feature type="compositionally biased region" description="Basic and acidic residues" evidence="6">
    <location>
        <begin position="167"/>
        <end position="183"/>
    </location>
</feature>
<evidence type="ECO:0000256" key="3">
    <source>
        <dbReference type="ARBA" id="ARBA00022771"/>
    </source>
</evidence>
<dbReference type="PANTHER" id="PTHR24379:SF121">
    <property type="entry name" value="C2H2-TYPE DOMAIN-CONTAINING PROTEIN"/>
    <property type="match status" value="1"/>
</dbReference>
<evidence type="ECO:0000259" key="7">
    <source>
        <dbReference type="PROSITE" id="PS50157"/>
    </source>
</evidence>
<dbReference type="PANTHER" id="PTHR24379">
    <property type="entry name" value="KRAB AND ZINC FINGER DOMAIN-CONTAINING"/>
    <property type="match status" value="1"/>
</dbReference>
<keyword evidence="2" id="KW-0677">Repeat</keyword>
<feature type="compositionally biased region" description="Polar residues" evidence="6">
    <location>
        <begin position="533"/>
        <end position="548"/>
    </location>
</feature>
<dbReference type="GO" id="GO:0008270">
    <property type="term" value="F:zinc ion binding"/>
    <property type="evidence" value="ECO:0007669"/>
    <property type="project" value="UniProtKB-KW"/>
</dbReference>
<keyword evidence="4" id="KW-0862">Zinc</keyword>
<dbReference type="PROSITE" id="PS00028">
    <property type="entry name" value="ZINC_FINGER_C2H2_1"/>
    <property type="match status" value="6"/>
</dbReference>
<organism evidence="8 9">
    <name type="scientific">Mizuhopecten yessoensis</name>
    <name type="common">Japanese scallop</name>
    <name type="synonym">Patinopecten yessoensis</name>
    <dbReference type="NCBI Taxonomy" id="6573"/>
    <lineage>
        <taxon>Eukaryota</taxon>
        <taxon>Metazoa</taxon>
        <taxon>Spiralia</taxon>
        <taxon>Lophotrochozoa</taxon>
        <taxon>Mollusca</taxon>
        <taxon>Bivalvia</taxon>
        <taxon>Autobranchia</taxon>
        <taxon>Pteriomorphia</taxon>
        <taxon>Pectinida</taxon>
        <taxon>Pectinoidea</taxon>
        <taxon>Pectinidae</taxon>
        <taxon>Mizuhopecten</taxon>
    </lineage>
</organism>
<feature type="domain" description="C2H2-type" evidence="7">
    <location>
        <begin position="558"/>
        <end position="586"/>
    </location>
</feature>
<protein>
    <submittedName>
        <fullName evidence="8">Zinc finger protein PLAGL1</fullName>
    </submittedName>
</protein>
<evidence type="ECO:0000256" key="5">
    <source>
        <dbReference type="PROSITE-ProRule" id="PRU00042"/>
    </source>
</evidence>
<dbReference type="Proteomes" id="UP000242188">
    <property type="component" value="Unassembled WGS sequence"/>
</dbReference>
<feature type="region of interest" description="Disordered" evidence="6">
    <location>
        <begin position="510"/>
        <end position="548"/>
    </location>
</feature>
<feature type="domain" description="C2H2-type" evidence="7">
    <location>
        <begin position="773"/>
        <end position="800"/>
    </location>
</feature>
<dbReference type="OrthoDB" id="6153932at2759"/>
<feature type="compositionally biased region" description="Polar residues" evidence="6">
    <location>
        <begin position="137"/>
        <end position="146"/>
    </location>
</feature>
<dbReference type="EMBL" id="NEDP02001165">
    <property type="protein sequence ID" value="OWF54045.1"/>
    <property type="molecule type" value="Genomic_DNA"/>
</dbReference>
<evidence type="ECO:0000256" key="2">
    <source>
        <dbReference type="ARBA" id="ARBA00022737"/>
    </source>
</evidence>
<feature type="region of interest" description="Disordered" evidence="6">
    <location>
        <begin position="137"/>
        <end position="156"/>
    </location>
</feature>
<feature type="domain" description="C2H2-type" evidence="7">
    <location>
        <begin position="800"/>
        <end position="828"/>
    </location>
</feature>
<evidence type="ECO:0000256" key="4">
    <source>
        <dbReference type="ARBA" id="ARBA00022833"/>
    </source>
</evidence>
<keyword evidence="3 5" id="KW-0863">Zinc-finger</keyword>
<name>A0A210QZF2_MIZYE</name>
<dbReference type="SMART" id="SM00355">
    <property type="entry name" value="ZnF_C2H2"/>
    <property type="match status" value="7"/>
</dbReference>
<feature type="region of interest" description="Disordered" evidence="6">
    <location>
        <begin position="163"/>
        <end position="236"/>
    </location>
</feature>
<dbReference type="Gene3D" id="3.30.160.60">
    <property type="entry name" value="Classic Zinc Finger"/>
    <property type="match status" value="2"/>
</dbReference>
<evidence type="ECO:0000256" key="6">
    <source>
        <dbReference type="SAM" id="MobiDB-lite"/>
    </source>
</evidence>
<keyword evidence="1" id="KW-0479">Metal-binding</keyword>
<feature type="region of interest" description="Disordered" evidence="6">
    <location>
        <begin position="404"/>
        <end position="462"/>
    </location>
</feature>
<dbReference type="InterPro" id="IPR013087">
    <property type="entry name" value="Znf_C2H2_type"/>
</dbReference>
<dbReference type="SUPFAM" id="SSF57667">
    <property type="entry name" value="beta-beta-alpha zinc fingers"/>
    <property type="match status" value="2"/>
</dbReference>
<gene>
    <name evidence="8" type="ORF">KP79_PYT15275</name>
</gene>
<dbReference type="PROSITE" id="PS50157">
    <property type="entry name" value="ZINC_FINGER_C2H2_2"/>
    <property type="match status" value="3"/>
</dbReference>
<feature type="compositionally biased region" description="Polar residues" evidence="6">
    <location>
        <begin position="426"/>
        <end position="451"/>
    </location>
</feature>
<feature type="compositionally biased region" description="Polar residues" evidence="6">
    <location>
        <begin position="510"/>
        <end position="521"/>
    </location>
</feature>
<proteinExistence type="predicted"/>
<evidence type="ECO:0000256" key="1">
    <source>
        <dbReference type="ARBA" id="ARBA00022723"/>
    </source>
</evidence>
<accession>A0A210QZF2</accession>
<reference evidence="8 9" key="1">
    <citation type="journal article" date="2017" name="Nat. Ecol. Evol.">
        <title>Scallop genome provides insights into evolution of bilaterian karyotype and development.</title>
        <authorList>
            <person name="Wang S."/>
            <person name="Zhang J."/>
            <person name="Jiao W."/>
            <person name="Li J."/>
            <person name="Xun X."/>
            <person name="Sun Y."/>
            <person name="Guo X."/>
            <person name="Huan P."/>
            <person name="Dong B."/>
            <person name="Zhang L."/>
            <person name="Hu X."/>
            <person name="Sun X."/>
            <person name="Wang J."/>
            <person name="Zhao C."/>
            <person name="Wang Y."/>
            <person name="Wang D."/>
            <person name="Huang X."/>
            <person name="Wang R."/>
            <person name="Lv J."/>
            <person name="Li Y."/>
            <person name="Zhang Z."/>
            <person name="Liu B."/>
            <person name="Lu W."/>
            <person name="Hui Y."/>
            <person name="Liang J."/>
            <person name="Zhou Z."/>
            <person name="Hou R."/>
            <person name="Li X."/>
            <person name="Liu Y."/>
            <person name="Li H."/>
            <person name="Ning X."/>
            <person name="Lin Y."/>
            <person name="Zhao L."/>
            <person name="Xing Q."/>
            <person name="Dou J."/>
            <person name="Li Y."/>
            <person name="Mao J."/>
            <person name="Guo H."/>
            <person name="Dou H."/>
            <person name="Li T."/>
            <person name="Mu C."/>
            <person name="Jiang W."/>
            <person name="Fu Q."/>
            <person name="Fu X."/>
            <person name="Miao Y."/>
            <person name="Liu J."/>
            <person name="Yu Q."/>
            <person name="Li R."/>
            <person name="Liao H."/>
            <person name="Li X."/>
            <person name="Kong Y."/>
            <person name="Jiang Z."/>
            <person name="Chourrout D."/>
            <person name="Li R."/>
            <person name="Bao Z."/>
        </authorList>
    </citation>
    <scope>NUCLEOTIDE SEQUENCE [LARGE SCALE GENOMIC DNA]</scope>
    <source>
        <strain evidence="8 9">PY_sf001</strain>
    </source>
</reference>
<dbReference type="Pfam" id="PF00096">
    <property type="entry name" value="zf-C2H2"/>
    <property type="match status" value="2"/>
</dbReference>
<evidence type="ECO:0000313" key="8">
    <source>
        <dbReference type="EMBL" id="OWF54045.1"/>
    </source>
</evidence>
<evidence type="ECO:0000313" key="9">
    <source>
        <dbReference type="Proteomes" id="UP000242188"/>
    </source>
</evidence>